<keyword evidence="5" id="KW-1133">Transmembrane helix</keyword>
<dbReference type="SMART" id="SM00283">
    <property type="entry name" value="MA"/>
    <property type="match status" value="1"/>
</dbReference>
<feature type="domain" description="Methyl-accepting transducer" evidence="6">
    <location>
        <begin position="241"/>
        <end position="467"/>
    </location>
</feature>
<proteinExistence type="inferred from homology"/>
<dbReference type="PROSITE" id="PS50111">
    <property type="entry name" value="CHEMOTAXIS_TRANSDUC_2"/>
    <property type="match status" value="1"/>
</dbReference>
<dbReference type="GO" id="GO:0004888">
    <property type="term" value="F:transmembrane signaling receptor activity"/>
    <property type="evidence" value="ECO:0007669"/>
    <property type="project" value="InterPro"/>
</dbReference>
<dbReference type="InterPro" id="IPR004090">
    <property type="entry name" value="Chemotax_Me-accpt_rcpt"/>
</dbReference>
<keyword evidence="5" id="KW-0472">Membrane</keyword>
<sequence>MGAYKDAFWNFFVPEDFSDNPEEKRVAVFLVIFTFFAATLFLLTTIRWFRMGESVLATNIMFVMFGVVFAPFLQRMLLSSRVTAAYMMTLLAWYFLFYIWRTGGMESSAVSWLLVFPVLAAVFQGLWACVGWSLAMVAALIFFNFAPDMGITFPVFNVDAAQRAELRFGDYLRQMASIAVCMYVIERMRLNAMAAQKEADAKQQEAMEAQARSSAELAKHMENLKEVFERTTQNACDLLDASKSLAAGSASMGDEVAQTARISSEAKEITQDIKEILHVMASSVEETSVSITEVRDRVNEGADVARSAVKEADAANELIDHLSESSRRIGNVTAVIQEISEQTNLLALNATIEAARAGEAGKGFAVVAGEIKDLSRKTREATEEIRNHISGNEATVEKVVQSNKAISRTISQIREGEDSIAAAVEQQSVVIQDIAARIGDSAQRSDEVADHVMALSEAVERMREDIEKMVASAVFLEKMAKDLNDTCEMKE</sequence>
<dbReference type="GO" id="GO:0016020">
    <property type="term" value="C:membrane"/>
    <property type="evidence" value="ECO:0007669"/>
    <property type="project" value="InterPro"/>
</dbReference>
<feature type="transmembrane region" description="Helical" evidence="5">
    <location>
        <begin position="83"/>
        <end position="100"/>
    </location>
</feature>
<dbReference type="RefSeq" id="WP_144681385.1">
    <property type="nucleotide sequence ID" value="NZ_VLLC01000001.1"/>
</dbReference>
<comment type="caution">
    <text evidence="7">The sequence shown here is derived from an EMBL/GenBank/DDBJ whole genome shotgun (WGS) entry which is preliminary data.</text>
</comment>
<feature type="coiled-coil region" evidence="4">
    <location>
        <begin position="185"/>
        <end position="212"/>
    </location>
</feature>
<dbReference type="PRINTS" id="PR00260">
    <property type="entry name" value="CHEMTRNSDUCR"/>
</dbReference>
<keyword evidence="1 3" id="KW-0807">Transducer</keyword>
<feature type="transmembrane region" description="Helical" evidence="5">
    <location>
        <begin position="112"/>
        <end position="143"/>
    </location>
</feature>
<accession>A0A562S7L0</accession>
<dbReference type="SUPFAM" id="SSF58104">
    <property type="entry name" value="Methyl-accepting chemotaxis protein (MCP) signaling domain"/>
    <property type="match status" value="1"/>
</dbReference>
<evidence type="ECO:0000313" key="7">
    <source>
        <dbReference type="EMBL" id="TWI77387.1"/>
    </source>
</evidence>
<organism evidence="7 8">
    <name type="scientific">Desulfobotulus alkaliphilus</name>
    <dbReference type="NCBI Taxonomy" id="622671"/>
    <lineage>
        <taxon>Bacteria</taxon>
        <taxon>Pseudomonadati</taxon>
        <taxon>Thermodesulfobacteriota</taxon>
        <taxon>Desulfobacteria</taxon>
        <taxon>Desulfobacterales</taxon>
        <taxon>Desulfobacteraceae</taxon>
        <taxon>Desulfobotulus</taxon>
    </lineage>
</organism>
<dbReference type="InterPro" id="IPR004089">
    <property type="entry name" value="MCPsignal_dom"/>
</dbReference>
<feature type="transmembrane region" description="Helical" evidence="5">
    <location>
        <begin position="26"/>
        <end position="49"/>
    </location>
</feature>
<evidence type="ECO:0000256" key="1">
    <source>
        <dbReference type="ARBA" id="ARBA00023224"/>
    </source>
</evidence>
<evidence type="ECO:0000256" key="5">
    <source>
        <dbReference type="SAM" id="Phobius"/>
    </source>
</evidence>
<keyword evidence="4" id="KW-0175">Coiled coil</keyword>
<protein>
    <submittedName>
        <fullName evidence="7">Methyl-accepting chemotaxis protein</fullName>
    </submittedName>
</protein>
<keyword evidence="5" id="KW-0812">Transmembrane</keyword>
<name>A0A562S7L0_9BACT</name>
<reference evidence="7 8" key="1">
    <citation type="submission" date="2019-07" db="EMBL/GenBank/DDBJ databases">
        <title>Genome sequencing of 100 strains of the haloalkaliphilic chemolithoautotrophic sulfur-oxidizing bacterium Thioalkalivibrio.</title>
        <authorList>
            <person name="Muyzer G."/>
        </authorList>
    </citation>
    <scope>NUCLEOTIDE SEQUENCE [LARGE SCALE GENOMIC DNA]</scope>
    <source>
        <strain evidence="7 8">ASO4-4</strain>
    </source>
</reference>
<dbReference type="PANTHER" id="PTHR32089">
    <property type="entry name" value="METHYL-ACCEPTING CHEMOTAXIS PROTEIN MCPB"/>
    <property type="match status" value="1"/>
</dbReference>
<evidence type="ECO:0000256" key="4">
    <source>
        <dbReference type="SAM" id="Coils"/>
    </source>
</evidence>
<dbReference type="PANTHER" id="PTHR32089:SF112">
    <property type="entry name" value="LYSOZYME-LIKE PROTEIN-RELATED"/>
    <property type="match status" value="1"/>
</dbReference>
<dbReference type="Proteomes" id="UP000318307">
    <property type="component" value="Unassembled WGS sequence"/>
</dbReference>
<keyword evidence="8" id="KW-1185">Reference proteome</keyword>
<evidence type="ECO:0000256" key="3">
    <source>
        <dbReference type="PROSITE-ProRule" id="PRU00284"/>
    </source>
</evidence>
<dbReference type="GO" id="GO:0007165">
    <property type="term" value="P:signal transduction"/>
    <property type="evidence" value="ECO:0007669"/>
    <property type="project" value="UniProtKB-KW"/>
</dbReference>
<feature type="transmembrane region" description="Helical" evidence="5">
    <location>
        <begin position="56"/>
        <end position="77"/>
    </location>
</feature>
<evidence type="ECO:0000313" key="8">
    <source>
        <dbReference type="Proteomes" id="UP000318307"/>
    </source>
</evidence>
<gene>
    <name evidence="7" type="ORF">LZ24_00197</name>
</gene>
<dbReference type="EMBL" id="VLLC01000001">
    <property type="protein sequence ID" value="TWI77387.1"/>
    <property type="molecule type" value="Genomic_DNA"/>
</dbReference>
<dbReference type="GO" id="GO:0006935">
    <property type="term" value="P:chemotaxis"/>
    <property type="evidence" value="ECO:0007669"/>
    <property type="project" value="InterPro"/>
</dbReference>
<dbReference type="OrthoDB" id="5411313at2"/>
<dbReference type="AlphaFoldDB" id="A0A562S7L0"/>
<evidence type="ECO:0000259" key="6">
    <source>
        <dbReference type="PROSITE" id="PS50111"/>
    </source>
</evidence>
<dbReference type="Gene3D" id="1.10.287.950">
    <property type="entry name" value="Methyl-accepting chemotaxis protein"/>
    <property type="match status" value="1"/>
</dbReference>
<comment type="similarity">
    <text evidence="2">Belongs to the methyl-accepting chemotaxis (MCP) protein family.</text>
</comment>
<evidence type="ECO:0000256" key="2">
    <source>
        <dbReference type="ARBA" id="ARBA00029447"/>
    </source>
</evidence>
<dbReference type="Pfam" id="PF00015">
    <property type="entry name" value="MCPsignal"/>
    <property type="match status" value="1"/>
</dbReference>